<dbReference type="PANTHER" id="PTHR47529">
    <property type="entry name" value="PEPTIDYL-PROLYL CIS-TRANS ISOMERASE D"/>
    <property type="match status" value="1"/>
</dbReference>
<comment type="similarity">
    <text evidence="11">Belongs to the PpiD chaperone family.</text>
</comment>
<evidence type="ECO:0000256" key="1">
    <source>
        <dbReference type="ARBA" id="ARBA00004382"/>
    </source>
</evidence>
<evidence type="ECO:0000256" key="3">
    <source>
        <dbReference type="ARBA" id="ARBA00022475"/>
    </source>
</evidence>
<evidence type="ECO:0000259" key="15">
    <source>
        <dbReference type="Pfam" id="PF13145"/>
    </source>
</evidence>
<evidence type="ECO:0000256" key="13">
    <source>
        <dbReference type="ARBA" id="ARBA00042775"/>
    </source>
</evidence>
<dbReference type="Pfam" id="PF13145">
    <property type="entry name" value="Rotamase_2"/>
    <property type="match status" value="1"/>
</dbReference>
<dbReference type="InterPro" id="IPR052029">
    <property type="entry name" value="PpiD_chaperone"/>
</dbReference>
<evidence type="ECO:0000256" key="6">
    <source>
        <dbReference type="ARBA" id="ARBA00022989"/>
    </source>
</evidence>
<dbReference type="EMBL" id="JAUSVO010000001">
    <property type="protein sequence ID" value="MDQ0436758.1"/>
    <property type="molecule type" value="Genomic_DNA"/>
</dbReference>
<proteinExistence type="inferred from homology"/>
<keyword evidence="3" id="KW-1003">Cell membrane</keyword>
<keyword evidence="8" id="KW-0143">Chaperone</keyword>
<keyword evidence="5 14" id="KW-0812">Transmembrane</keyword>
<keyword evidence="6 14" id="KW-1133">Transmembrane helix</keyword>
<dbReference type="RefSeq" id="WP_266347643.1">
    <property type="nucleotide sequence ID" value="NZ_JAPKNG010000001.1"/>
</dbReference>
<dbReference type="InterPro" id="IPR000297">
    <property type="entry name" value="PPIase_PpiC"/>
</dbReference>
<comment type="subcellular location">
    <subcellularLocation>
        <location evidence="1">Cell inner membrane</location>
        <topology evidence="1">Single-pass type II membrane protein</topology>
        <orientation evidence="1">Periplasmic side</orientation>
    </subcellularLocation>
</comment>
<dbReference type="InterPro" id="IPR027304">
    <property type="entry name" value="Trigger_fact/SurA_dom_sf"/>
</dbReference>
<keyword evidence="17" id="KW-1185">Reference proteome</keyword>
<dbReference type="Gene3D" id="3.10.50.40">
    <property type="match status" value="1"/>
</dbReference>
<name>A0ABU0H381_9HYPH</name>
<dbReference type="InterPro" id="IPR046357">
    <property type="entry name" value="PPIase_dom_sf"/>
</dbReference>
<dbReference type="GO" id="GO:0003755">
    <property type="term" value="F:peptidyl-prolyl cis-trans isomerase activity"/>
    <property type="evidence" value="ECO:0007669"/>
    <property type="project" value="UniProtKB-EC"/>
</dbReference>
<keyword evidence="16" id="KW-0413">Isomerase</keyword>
<evidence type="ECO:0000256" key="14">
    <source>
        <dbReference type="SAM" id="Phobius"/>
    </source>
</evidence>
<sequence>MLNTMRKYASGWVAQIFIVLLIVSFGVWGVAGALTGIGGNYVAQVGSTEISAVSFDRAYRRELQNLSRQLGQQVTPDQARAFGLPNQVLGRLVTEAALDDQANTLSLGVSQDTLVREIAHDPAFNGPSGTFDRAYFVELLRSNGLNEDDYVLERQAVEKRKQIADSISGGATVPVALSQALHTYQTQARTIRYIVMPTTLVTDVAAPNQDELTAYYNDNKANWRAPELRTISILKMTPADVSRPEDITDADAQKYYDANAAQFTTPETRHVFQFVFTDASTAKATADQIKGGETFEAALTAAGKQISDADLGVVTKDKLIDPAVADAAFALAPNATSDVIAGSFGPVIVHVTDVSPASVKPFDSVKDEIKKTLALTAARNDMANLRDSIEDARAGGATLDEIAKNNKLTVQTISVDQSGKDASGNAVADIPVQAALLKAAFESDVGIDNAALQTDDGGTVWFNVTDISPAHDRPLDEVKDKVAAAWTKATIADRLAAKAKEAKERLAKGETLDAVAASFNLPVVTAQKLTRGTKPPADLSVDALKAAFAGPVGTAAAVPGPNDGDQIVLQVEAIDDTPYLANDASRAALTQQLADAMQNDLLQQYVTELQNELGATVNQTKLQQVIGAS</sequence>
<evidence type="ECO:0000256" key="5">
    <source>
        <dbReference type="ARBA" id="ARBA00022692"/>
    </source>
</evidence>
<dbReference type="Pfam" id="PF13624">
    <property type="entry name" value="SurA_N_3"/>
    <property type="match status" value="1"/>
</dbReference>
<evidence type="ECO:0000256" key="7">
    <source>
        <dbReference type="ARBA" id="ARBA00023136"/>
    </source>
</evidence>
<evidence type="ECO:0000313" key="16">
    <source>
        <dbReference type="EMBL" id="MDQ0436758.1"/>
    </source>
</evidence>
<gene>
    <name evidence="16" type="ORF">QO014_001128</name>
</gene>
<evidence type="ECO:0000313" key="17">
    <source>
        <dbReference type="Proteomes" id="UP001241603"/>
    </source>
</evidence>
<evidence type="ECO:0000256" key="11">
    <source>
        <dbReference type="ARBA" id="ARBA00038408"/>
    </source>
</evidence>
<feature type="domain" description="PpiC" evidence="15">
    <location>
        <begin position="247"/>
        <end position="367"/>
    </location>
</feature>
<dbReference type="Proteomes" id="UP001241603">
    <property type="component" value="Unassembled WGS sequence"/>
</dbReference>
<keyword evidence="7 14" id="KW-0472">Membrane</keyword>
<feature type="transmembrane region" description="Helical" evidence="14">
    <location>
        <begin position="12"/>
        <end position="34"/>
    </location>
</feature>
<dbReference type="PANTHER" id="PTHR47529:SF1">
    <property type="entry name" value="PERIPLASMIC CHAPERONE PPID"/>
    <property type="match status" value="1"/>
</dbReference>
<accession>A0ABU0H381</accession>
<dbReference type="SUPFAM" id="SSF54534">
    <property type="entry name" value="FKBP-like"/>
    <property type="match status" value="1"/>
</dbReference>
<keyword evidence="4" id="KW-0997">Cell inner membrane</keyword>
<reference evidence="16 17" key="1">
    <citation type="submission" date="2023-07" db="EMBL/GenBank/DDBJ databases">
        <title>Genomic Encyclopedia of Type Strains, Phase IV (KMG-IV): sequencing the most valuable type-strain genomes for metagenomic binning, comparative biology and taxonomic classification.</title>
        <authorList>
            <person name="Goeker M."/>
        </authorList>
    </citation>
    <scope>NUCLEOTIDE SEQUENCE [LARGE SCALE GENOMIC DNA]</scope>
    <source>
        <strain evidence="16 17">B6-8</strain>
    </source>
</reference>
<evidence type="ECO:0000256" key="4">
    <source>
        <dbReference type="ARBA" id="ARBA00022519"/>
    </source>
</evidence>
<evidence type="ECO:0000256" key="12">
    <source>
        <dbReference type="ARBA" id="ARBA00040743"/>
    </source>
</evidence>
<comment type="caution">
    <text evidence="16">The sequence shown here is derived from an EMBL/GenBank/DDBJ whole genome shotgun (WGS) entry which is preliminary data.</text>
</comment>
<evidence type="ECO:0000256" key="8">
    <source>
        <dbReference type="ARBA" id="ARBA00023186"/>
    </source>
</evidence>
<dbReference type="SUPFAM" id="SSF109998">
    <property type="entry name" value="Triger factor/SurA peptide-binding domain-like"/>
    <property type="match status" value="1"/>
</dbReference>
<organism evidence="16 17">
    <name type="scientific">Kaistia dalseonensis</name>
    <dbReference type="NCBI Taxonomy" id="410840"/>
    <lineage>
        <taxon>Bacteria</taxon>
        <taxon>Pseudomonadati</taxon>
        <taxon>Pseudomonadota</taxon>
        <taxon>Alphaproteobacteria</taxon>
        <taxon>Hyphomicrobiales</taxon>
        <taxon>Kaistiaceae</taxon>
        <taxon>Kaistia</taxon>
    </lineage>
</organism>
<evidence type="ECO:0000256" key="10">
    <source>
        <dbReference type="ARBA" id="ARBA00031484"/>
    </source>
</evidence>
<evidence type="ECO:0000256" key="9">
    <source>
        <dbReference type="ARBA" id="ARBA00030642"/>
    </source>
</evidence>
<evidence type="ECO:0000256" key="2">
    <source>
        <dbReference type="ARBA" id="ARBA00018370"/>
    </source>
</evidence>
<protein>
    <recommendedName>
        <fullName evidence="2">Parvulin-like PPIase</fullName>
    </recommendedName>
    <alternativeName>
        <fullName evidence="9">Peptidyl-prolyl cis-trans isomerase plp</fullName>
    </alternativeName>
    <alternativeName>
        <fullName evidence="12">Periplasmic chaperone PpiD</fullName>
    </alternativeName>
    <alternativeName>
        <fullName evidence="13">Periplasmic folding chaperone</fullName>
    </alternativeName>
    <alternativeName>
        <fullName evidence="10">Rotamase plp</fullName>
    </alternativeName>
</protein>